<dbReference type="AlphaFoldDB" id="W8UCJ8"/>
<gene>
    <name evidence="2" type="ORF">KPNJ2_00849</name>
</gene>
<dbReference type="KEGG" id="kps:KPNJ2_00849"/>
<feature type="compositionally biased region" description="Basic and acidic residues" evidence="1">
    <location>
        <begin position="107"/>
        <end position="122"/>
    </location>
</feature>
<organism evidence="2 3">
    <name type="scientific">Klebsiella pneumoniae 30684/NJST258_2</name>
    <dbReference type="NCBI Taxonomy" id="1420013"/>
    <lineage>
        <taxon>Bacteria</taxon>
        <taxon>Pseudomonadati</taxon>
        <taxon>Pseudomonadota</taxon>
        <taxon>Gammaproteobacteria</taxon>
        <taxon>Enterobacterales</taxon>
        <taxon>Enterobacteriaceae</taxon>
        <taxon>Klebsiella/Raoultella group</taxon>
        <taxon>Klebsiella</taxon>
        <taxon>Klebsiella pneumoniae complex</taxon>
    </lineage>
</organism>
<sequence length="122" mass="13298">MLNNSTPCVSIGQYHGHKSGMDLMSEEKFNPQDIEEILSRPPSSDSHKVKKGDIPEIAKSIGIGAIEIVKALPILAFGALSISTKHTPITKAGYRDGSEGYGYYDETGLRNRTFDPSQSDDK</sequence>
<protein>
    <submittedName>
        <fullName evidence="2">Uncharacterized protein</fullName>
    </submittedName>
</protein>
<evidence type="ECO:0000313" key="3">
    <source>
        <dbReference type="Proteomes" id="UP000019586"/>
    </source>
</evidence>
<proteinExistence type="predicted"/>
<name>W8UCJ8_KLEPN</name>
<evidence type="ECO:0000256" key="1">
    <source>
        <dbReference type="SAM" id="MobiDB-lite"/>
    </source>
</evidence>
<dbReference type="PATRIC" id="fig|1420013.3.peg.808"/>
<evidence type="ECO:0000313" key="2">
    <source>
        <dbReference type="EMBL" id="AHM77629.1"/>
    </source>
</evidence>
<accession>W8UCJ8</accession>
<dbReference type="EMBL" id="CP006918">
    <property type="protein sequence ID" value="AHM77629.1"/>
    <property type="molecule type" value="Genomic_DNA"/>
</dbReference>
<dbReference type="HOGENOM" id="CLU_2273620_0_0_6"/>
<feature type="region of interest" description="Disordered" evidence="1">
    <location>
        <begin position="96"/>
        <end position="122"/>
    </location>
</feature>
<reference evidence="2 3" key="1">
    <citation type="journal article" date="2014" name="Proc. Natl. Acad. Sci. U.S.A.">
        <title>Molecular dissection of the evolution of carbapenem-resistant multilocus sequence type 258 Klebsiella pneumoniae.</title>
        <authorList>
            <person name="Deleo F.R."/>
            <person name="Chen L."/>
            <person name="Porcella S.F."/>
            <person name="Martens C.A."/>
            <person name="Kobayashi S.D."/>
            <person name="Porter A.R."/>
            <person name="Chavda K.D."/>
            <person name="Jacobs M.R."/>
            <person name="Mathema B."/>
            <person name="Olsen R.J."/>
            <person name="Bonomo R.A."/>
            <person name="Musser J.M."/>
            <person name="Kreiswirth B.N."/>
        </authorList>
    </citation>
    <scope>NUCLEOTIDE SEQUENCE [LARGE SCALE GENOMIC DNA]</scope>
    <source>
        <strain evidence="2">30684/NJST258_2</strain>
    </source>
</reference>
<dbReference type="Proteomes" id="UP000019586">
    <property type="component" value="Chromosome"/>
</dbReference>